<evidence type="ECO:0000313" key="4">
    <source>
        <dbReference type="Proteomes" id="UP000286097"/>
    </source>
</evidence>
<sequence>MSVTVDSQLCRGASTLEQFNNEVLLQAGQSAGSKLKVHACYLQKVCSNAMKDKEKKSAESMKTLEKNFYSMHG</sequence>
<evidence type="ECO:0000313" key="1">
    <source>
        <dbReference type="EMBL" id="RMX67295.1"/>
    </source>
</evidence>
<organism evidence="1 3">
    <name type="scientific">Peronospora effusa</name>
    <dbReference type="NCBI Taxonomy" id="542832"/>
    <lineage>
        <taxon>Eukaryota</taxon>
        <taxon>Sar</taxon>
        <taxon>Stramenopiles</taxon>
        <taxon>Oomycota</taxon>
        <taxon>Peronosporomycetes</taxon>
        <taxon>Peronosporales</taxon>
        <taxon>Peronosporaceae</taxon>
        <taxon>Peronospora</taxon>
    </lineage>
</organism>
<comment type="caution">
    <text evidence="1">The sequence shown here is derived from an EMBL/GenBank/DDBJ whole genome shotgun (WGS) entry which is preliminary data.</text>
</comment>
<dbReference type="EMBL" id="QKXF01000106">
    <property type="protein sequence ID" value="RQM16915.1"/>
    <property type="molecule type" value="Genomic_DNA"/>
</dbReference>
<dbReference type="EMBL" id="QLLG01000171">
    <property type="protein sequence ID" value="RMX67295.1"/>
    <property type="molecule type" value="Genomic_DNA"/>
</dbReference>
<protein>
    <submittedName>
        <fullName evidence="1">Uncharacterized protein</fullName>
    </submittedName>
</protein>
<gene>
    <name evidence="2" type="ORF">DD237_002769</name>
    <name evidence="1" type="ORF">DD238_002148</name>
</gene>
<dbReference type="VEuPathDB" id="FungiDB:DD237_002769"/>
<dbReference type="Proteomes" id="UP000286097">
    <property type="component" value="Unassembled WGS sequence"/>
</dbReference>
<accession>A0A3M6VJZ2</accession>
<evidence type="ECO:0000313" key="3">
    <source>
        <dbReference type="Proteomes" id="UP000282087"/>
    </source>
</evidence>
<dbReference type="Proteomes" id="UP000282087">
    <property type="component" value="Unassembled WGS sequence"/>
</dbReference>
<name>A0A3M6VJZ2_9STRA</name>
<dbReference type="AlphaFoldDB" id="A0A3M6VJZ2"/>
<proteinExistence type="predicted"/>
<evidence type="ECO:0000313" key="2">
    <source>
        <dbReference type="EMBL" id="RQM16915.1"/>
    </source>
</evidence>
<keyword evidence="3" id="KW-1185">Reference proteome</keyword>
<reference evidence="3 4" key="1">
    <citation type="submission" date="2018-06" db="EMBL/GenBank/DDBJ databases">
        <title>Comparative genomics of downy mildews reveals potential adaptations to biotrophy.</title>
        <authorList>
            <person name="Fletcher K."/>
            <person name="Klosterman S.J."/>
            <person name="Derevnina L."/>
            <person name="Martin F."/>
            <person name="Koike S."/>
            <person name="Reyes Chin-Wo S."/>
            <person name="Mou B."/>
            <person name="Michelmore R."/>
        </authorList>
    </citation>
    <scope>NUCLEOTIDE SEQUENCE [LARGE SCALE GENOMIC DNA]</scope>
    <source>
        <strain evidence="2 4">R13</strain>
        <strain evidence="1 3">R14</strain>
    </source>
</reference>